<dbReference type="Proteomes" id="UP000562352">
    <property type="component" value="Unassembled WGS sequence"/>
</dbReference>
<dbReference type="EC" id="2.7.1.5" evidence="10"/>
<evidence type="ECO:0000313" key="11">
    <source>
        <dbReference type="Proteomes" id="UP000562352"/>
    </source>
</evidence>
<evidence type="ECO:0000259" key="8">
    <source>
        <dbReference type="Pfam" id="PF00370"/>
    </source>
</evidence>
<keyword evidence="2 10" id="KW-0808">Transferase</keyword>
<organism evidence="10 11">
    <name type="scientific">Planomonospora venezuelensis</name>
    <dbReference type="NCBI Taxonomy" id="1999"/>
    <lineage>
        <taxon>Bacteria</taxon>
        <taxon>Bacillati</taxon>
        <taxon>Actinomycetota</taxon>
        <taxon>Actinomycetes</taxon>
        <taxon>Streptosporangiales</taxon>
        <taxon>Streptosporangiaceae</taxon>
        <taxon>Planomonospora</taxon>
    </lineage>
</organism>
<gene>
    <name evidence="10" type="ORF">FHS22_001734</name>
</gene>
<reference evidence="10 11" key="1">
    <citation type="submission" date="2020-08" db="EMBL/GenBank/DDBJ databases">
        <title>Genomic Encyclopedia of Type Strains, Phase III (KMG-III): the genomes of soil and plant-associated and newly described type strains.</title>
        <authorList>
            <person name="Whitman W."/>
        </authorList>
    </citation>
    <scope>NUCLEOTIDE SEQUENCE [LARGE SCALE GENOMIC DNA]</scope>
    <source>
        <strain evidence="10 11">CECT 3303</strain>
    </source>
</reference>
<sequence length="491" mass="51740">MAKVTGTAAVRGGLAVAAVDLGASSGRVMVGRLGPGTLELTEAHRFANEPVRLGATLHWDILALYAGVLRGLRAAGPVAGVGIDSWAVDYGLLDASGALLGNPVHYRDARTDGLADRVADKLGRERLYAVTGLQHLPFNTLYQLAAAAGTPQYGLAERLLLIPDLLAYWLTGEVGAEVTNASTTQLYDLHRRTWAAELMTEAGLRPELMAPLREPGTRIGPVRPETGLPGSPEVVAVASHDTASAVVAVPASGERFAYISCGTWSLVGVELDRPVLSEAGRRANFTNETGVDGTIRYLRNVMGLWLLQESMRAWGLTDPADLLRRAADRPAFASVVDVDDPVFMPPGDMPGRIADACRATGQPVPETPAATVRCIVDSLALAHRRAVRQAQELSGRHVEVVHVVGGGARNALLCQLTADACGLPVVAGPVEATALGNVLIQARAAGAAGPGLPELRALVRDTQHLIRYEPRGDSSSWAAAEARLERGNGPR</sequence>
<evidence type="ECO:0000256" key="4">
    <source>
        <dbReference type="ARBA" id="ARBA00022777"/>
    </source>
</evidence>
<proteinExistence type="inferred from homology"/>
<keyword evidence="7" id="KW-0684">Rhamnose metabolism</keyword>
<dbReference type="PANTHER" id="PTHR10196">
    <property type="entry name" value="SUGAR KINASE"/>
    <property type="match status" value="1"/>
</dbReference>
<dbReference type="AlphaFoldDB" id="A0A841D0E5"/>
<dbReference type="Pfam" id="PF00370">
    <property type="entry name" value="FGGY_N"/>
    <property type="match status" value="1"/>
</dbReference>
<dbReference type="GO" id="GO:0005829">
    <property type="term" value="C:cytosol"/>
    <property type="evidence" value="ECO:0007669"/>
    <property type="project" value="TreeGrafter"/>
</dbReference>
<keyword evidence="4 10" id="KW-0418">Kinase</keyword>
<accession>A0A841D0E5</accession>
<dbReference type="InterPro" id="IPR043129">
    <property type="entry name" value="ATPase_NBD"/>
</dbReference>
<dbReference type="CDD" id="cd07771">
    <property type="entry name" value="ASKHA_NBD_FGGY_RhaB-like"/>
    <property type="match status" value="1"/>
</dbReference>
<keyword evidence="11" id="KW-1185">Reference proteome</keyword>
<dbReference type="InterPro" id="IPR018484">
    <property type="entry name" value="FGGY_N"/>
</dbReference>
<protein>
    <submittedName>
        <fullName evidence="10">Rhamnulokinase</fullName>
        <ecNumber evidence="10">2.7.1.5</ecNumber>
    </submittedName>
</protein>
<comment type="similarity">
    <text evidence="1">Belongs to the FGGY kinase family.</text>
</comment>
<dbReference type="InterPro" id="IPR013449">
    <property type="entry name" value="Rhamnulokinase"/>
</dbReference>
<evidence type="ECO:0000256" key="6">
    <source>
        <dbReference type="ARBA" id="ARBA00023157"/>
    </source>
</evidence>
<dbReference type="Gene3D" id="3.30.420.40">
    <property type="match status" value="2"/>
</dbReference>
<evidence type="ECO:0000256" key="3">
    <source>
        <dbReference type="ARBA" id="ARBA00022741"/>
    </source>
</evidence>
<dbReference type="GO" id="GO:0019301">
    <property type="term" value="P:rhamnose catabolic process"/>
    <property type="evidence" value="ECO:0007669"/>
    <property type="project" value="InterPro"/>
</dbReference>
<dbReference type="RefSeq" id="WP_184939955.1">
    <property type="nucleotide sequence ID" value="NZ_BAAAWZ010000001.1"/>
</dbReference>
<dbReference type="Pfam" id="PF02782">
    <property type="entry name" value="FGGY_C"/>
    <property type="match status" value="1"/>
</dbReference>
<evidence type="ECO:0000256" key="2">
    <source>
        <dbReference type="ARBA" id="ARBA00022679"/>
    </source>
</evidence>
<name>A0A841D0E5_PLAVE</name>
<keyword evidence="3" id="KW-0547">Nucleotide-binding</keyword>
<feature type="domain" description="Carbohydrate kinase FGGY C-terminal" evidence="9">
    <location>
        <begin position="257"/>
        <end position="445"/>
    </location>
</feature>
<evidence type="ECO:0000259" key="9">
    <source>
        <dbReference type="Pfam" id="PF02782"/>
    </source>
</evidence>
<dbReference type="PANTHER" id="PTHR10196:SF93">
    <property type="entry name" value="L-RHAMNULOKINASE"/>
    <property type="match status" value="1"/>
</dbReference>
<dbReference type="SUPFAM" id="SSF53067">
    <property type="entry name" value="Actin-like ATPase domain"/>
    <property type="match status" value="2"/>
</dbReference>
<dbReference type="EMBL" id="JACHJJ010000004">
    <property type="protein sequence ID" value="MBB5962473.1"/>
    <property type="molecule type" value="Genomic_DNA"/>
</dbReference>
<evidence type="ECO:0000256" key="1">
    <source>
        <dbReference type="ARBA" id="ARBA00009156"/>
    </source>
</evidence>
<dbReference type="InterPro" id="IPR018485">
    <property type="entry name" value="FGGY_C"/>
</dbReference>
<dbReference type="GO" id="GO:0006071">
    <property type="term" value="P:glycerol metabolic process"/>
    <property type="evidence" value="ECO:0007669"/>
    <property type="project" value="TreeGrafter"/>
</dbReference>
<keyword evidence="5" id="KW-0067">ATP-binding</keyword>
<dbReference type="GO" id="GO:0008993">
    <property type="term" value="F:rhamnulokinase activity"/>
    <property type="evidence" value="ECO:0007669"/>
    <property type="project" value="UniProtKB-EC"/>
</dbReference>
<dbReference type="GO" id="GO:0004370">
    <property type="term" value="F:glycerol kinase activity"/>
    <property type="evidence" value="ECO:0007669"/>
    <property type="project" value="TreeGrafter"/>
</dbReference>
<feature type="domain" description="Carbohydrate kinase FGGY N-terminal" evidence="8">
    <location>
        <begin position="78"/>
        <end position="247"/>
    </location>
</feature>
<evidence type="ECO:0000256" key="5">
    <source>
        <dbReference type="ARBA" id="ARBA00022840"/>
    </source>
</evidence>
<dbReference type="GO" id="GO:0005524">
    <property type="term" value="F:ATP binding"/>
    <property type="evidence" value="ECO:0007669"/>
    <property type="project" value="UniProtKB-KW"/>
</dbReference>
<evidence type="ECO:0000256" key="7">
    <source>
        <dbReference type="ARBA" id="ARBA00023308"/>
    </source>
</evidence>
<evidence type="ECO:0000313" key="10">
    <source>
        <dbReference type="EMBL" id="MBB5962473.1"/>
    </source>
</evidence>
<keyword evidence="6" id="KW-1015">Disulfide bond</keyword>
<comment type="caution">
    <text evidence="10">The sequence shown here is derived from an EMBL/GenBank/DDBJ whole genome shotgun (WGS) entry which is preliminary data.</text>
</comment>